<sequence length="109" mass="12676">MKQDPIVKLLEEVRVHCIKGETILRNHLIHIHLHAMDKTLVTLLLIVLVVGVSIHLGEALLRAGRDKIEKFEREAVDPYERQMDQMNQQEPVYYRRVLCETGGQYFTAL</sequence>
<keyword evidence="1" id="KW-0472">Membrane</keyword>
<evidence type="ECO:0000313" key="3">
    <source>
        <dbReference type="Proteomes" id="UP001249851"/>
    </source>
</evidence>
<keyword evidence="3" id="KW-1185">Reference proteome</keyword>
<dbReference type="AlphaFoldDB" id="A0AAD9QYK1"/>
<dbReference type="EMBL" id="JARQWQ010000009">
    <property type="protein sequence ID" value="KAK2569878.1"/>
    <property type="molecule type" value="Genomic_DNA"/>
</dbReference>
<organism evidence="2 3">
    <name type="scientific">Acropora cervicornis</name>
    <name type="common">Staghorn coral</name>
    <dbReference type="NCBI Taxonomy" id="6130"/>
    <lineage>
        <taxon>Eukaryota</taxon>
        <taxon>Metazoa</taxon>
        <taxon>Cnidaria</taxon>
        <taxon>Anthozoa</taxon>
        <taxon>Hexacorallia</taxon>
        <taxon>Scleractinia</taxon>
        <taxon>Astrocoeniina</taxon>
        <taxon>Acroporidae</taxon>
        <taxon>Acropora</taxon>
    </lineage>
</organism>
<evidence type="ECO:0000256" key="1">
    <source>
        <dbReference type="SAM" id="Phobius"/>
    </source>
</evidence>
<keyword evidence="1" id="KW-1133">Transmembrane helix</keyword>
<reference evidence="2" key="2">
    <citation type="journal article" date="2023" name="Science">
        <title>Genomic signatures of disease resistance in endangered staghorn corals.</title>
        <authorList>
            <person name="Vollmer S.V."/>
            <person name="Selwyn J.D."/>
            <person name="Despard B.A."/>
            <person name="Roesel C.L."/>
        </authorList>
    </citation>
    <scope>NUCLEOTIDE SEQUENCE</scope>
    <source>
        <strain evidence="2">K2</strain>
    </source>
</reference>
<gene>
    <name evidence="2" type="ORF">P5673_005733</name>
</gene>
<accession>A0AAD9QYK1</accession>
<feature type="transmembrane region" description="Helical" evidence="1">
    <location>
        <begin position="40"/>
        <end position="61"/>
    </location>
</feature>
<reference evidence="2" key="1">
    <citation type="journal article" date="2023" name="G3 (Bethesda)">
        <title>Whole genome assembly and annotation of the endangered Caribbean coral Acropora cervicornis.</title>
        <authorList>
            <person name="Selwyn J.D."/>
            <person name="Vollmer S.V."/>
        </authorList>
    </citation>
    <scope>NUCLEOTIDE SEQUENCE</scope>
    <source>
        <strain evidence="2">K2</strain>
    </source>
</reference>
<dbReference type="Proteomes" id="UP001249851">
    <property type="component" value="Unassembled WGS sequence"/>
</dbReference>
<name>A0AAD9QYK1_ACRCE</name>
<keyword evidence="1" id="KW-0812">Transmembrane</keyword>
<comment type="caution">
    <text evidence="2">The sequence shown here is derived from an EMBL/GenBank/DDBJ whole genome shotgun (WGS) entry which is preliminary data.</text>
</comment>
<protein>
    <submittedName>
        <fullName evidence="2">Uncharacterized protein</fullName>
    </submittedName>
</protein>
<evidence type="ECO:0000313" key="2">
    <source>
        <dbReference type="EMBL" id="KAK2569878.1"/>
    </source>
</evidence>
<proteinExistence type="predicted"/>